<dbReference type="SUPFAM" id="SSF52096">
    <property type="entry name" value="ClpP/crotonase"/>
    <property type="match status" value="1"/>
</dbReference>
<reference evidence="5 6" key="1">
    <citation type="submission" date="2020-12" db="EMBL/GenBank/DDBJ databases">
        <title>Pseudomonas schmalbachii sp. nov. isolated from millipede gut.</title>
        <authorList>
            <person name="Shelomi M."/>
        </authorList>
    </citation>
    <scope>NUCLEOTIDE SEQUENCE [LARGE SCALE GENOMIC DNA]</scope>
    <source>
        <strain evidence="5 6">Milli4</strain>
    </source>
</reference>
<keyword evidence="1" id="KW-0413">Isomerase</keyword>
<evidence type="ECO:0000313" key="6">
    <source>
        <dbReference type="Proteomes" id="UP000669060"/>
    </source>
</evidence>
<organism evidence="5 6">
    <name type="scientific">Pseudomonas schmalbachii</name>
    <dbReference type="NCBI Taxonomy" id="2816993"/>
    <lineage>
        <taxon>Bacteria</taxon>
        <taxon>Pseudomonadati</taxon>
        <taxon>Pseudomonadota</taxon>
        <taxon>Gammaproteobacteria</taxon>
        <taxon>Pseudomonadales</taxon>
        <taxon>Pseudomonadaceae</taxon>
        <taxon>Pseudomonas</taxon>
    </lineage>
</organism>
<dbReference type="PROSITE" id="PS00166">
    <property type="entry name" value="ENOYL_COA_HYDRATASE"/>
    <property type="match status" value="1"/>
</dbReference>
<dbReference type="Gene3D" id="3.90.226.10">
    <property type="entry name" value="2-enoyl-CoA Hydratase, Chain A, domain 1"/>
    <property type="match status" value="1"/>
</dbReference>
<keyword evidence="2" id="KW-0456">Lyase</keyword>
<evidence type="ECO:0000256" key="4">
    <source>
        <dbReference type="RuleBase" id="RU003707"/>
    </source>
</evidence>
<proteinExistence type="inferred from homology"/>
<keyword evidence="3" id="KW-0511">Multifunctional enzyme</keyword>
<dbReference type="InterPro" id="IPR001753">
    <property type="entry name" value="Enoyl-CoA_hydra/iso"/>
</dbReference>
<dbReference type="Pfam" id="PF00378">
    <property type="entry name" value="ECH_1"/>
    <property type="match status" value="1"/>
</dbReference>
<dbReference type="PANTHER" id="PTHR23309">
    <property type="entry name" value="3-HYDROXYACYL-COA DEHYROGENASE"/>
    <property type="match status" value="1"/>
</dbReference>
<accession>A0ABS3TVN6</accession>
<evidence type="ECO:0000256" key="2">
    <source>
        <dbReference type="ARBA" id="ARBA00023239"/>
    </source>
</evidence>
<name>A0ABS3TVN6_9PSED</name>
<dbReference type="InterPro" id="IPR018376">
    <property type="entry name" value="Enoyl-CoA_hyd/isom_CS"/>
</dbReference>
<keyword evidence="6" id="KW-1185">Reference proteome</keyword>
<dbReference type="EMBL" id="JAELYA010000008">
    <property type="protein sequence ID" value="MBO3277418.1"/>
    <property type="molecule type" value="Genomic_DNA"/>
</dbReference>
<dbReference type="CDD" id="cd06558">
    <property type="entry name" value="crotonase-like"/>
    <property type="match status" value="1"/>
</dbReference>
<dbReference type="Proteomes" id="UP000669060">
    <property type="component" value="Unassembled WGS sequence"/>
</dbReference>
<protein>
    <submittedName>
        <fullName evidence="5">Enoyl-CoA hydratase/isomerase family protein</fullName>
    </submittedName>
</protein>
<evidence type="ECO:0000256" key="3">
    <source>
        <dbReference type="ARBA" id="ARBA00023268"/>
    </source>
</evidence>
<comment type="similarity">
    <text evidence="4">Belongs to the enoyl-CoA hydratase/isomerase family.</text>
</comment>
<dbReference type="InterPro" id="IPR029045">
    <property type="entry name" value="ClpP/crotonase-like_dom_sf"/>
</dbReference>
<evidence type="ECO:0000313" key="5">
    <source>
        <dbReference type="EMBL" id="MBO3277418.1"/>
    </source>
</evidence>
<evidence type="ECO:0000256" key="1">
    <source>
        <dbReference type="ARBA" id="ARBA00023235"/>
    </source>
</evidence>
<sequence length="285" mass="30307">MTSPMQLSREGRVALILVDNPPVNALGHAVRSGLLEAFAQAEADPSVELVMLYCAGKTFIAGADIREFGQPPQAPILPELTLAIEDSAKPSLAVLHGTALGGGLEVALACHYRIAHRDARVGLPEVRLGLLPGAGGTQRLPRLTGVEKALEMIVSGVPIDAAEAQRCGIVDGLFDGDPLDAGLAFAARLLAGGAGSRRTGQLAPPPADAGLFDTWRERIRREQPDAFAPLRCIAAVEAAACLPLADGLRRERALFLECMQSPQREELVRRFFAEREAARANRTTD</sequence>
<gene>
    <name evidence="5" type="ORF">JFY56_19550</name>
</gene>
<comment type="caution">
    <text evidence="5">The sequence shown here is derived from an EMBL/GenBank/DDBJ whole genome shotgun (WGS) entry which is preliminary data.</text>
</comment>